<sequence>MRGQGVVAGCGNDSPVHSLVTIERASVPPDSSVRAFQPGAKLSTVAAMLDGVPAQRRTSTLPNGQRHVELTVPGHDVALSATSSDDVLLEQILSSVHLVDVDSAGCATRLPTPAPWDVRRSGPAVDLAAEGAPSSMAVCAYEQDGIDSSLDATPSPEPTQASTATLSASSVLTGDALTQAVAAIDDAAPGPVPDLSARECLAGPDRAPLLLSAHYPSGGTMDVRIRYSTCTDRWTATPHGTSQVTMAQLAALLGPLHIGYATLGSLPGR</sequence>
<dbReference type="Proteomes" id="UP000281955">
    <property type="component" value="Unassembled WGS sequence"/>
</dbReference>
<evidence type="ECO:0000313" key="3">
    <source>
        <dbReference type="Proteomes" id="UP000281955"/>
    </source>
</evidence>
<proteinExistence type="predicted"/>
<reference evidence="2 3" key="1">
    <citation type="submission" date="2018-10" db="EMBL/GenBank/DDBJ databases">
        <title>Genomic Encyclopedia of Archaeal and Bacterial Type Strains, Phase II (KMG-II): from individual species to whole genera.</title>
        <authorList>
            <person name="Goeker M."/>
        </authorList>
    </citation>
    <scope>NUCLEOTIDE SEQUENCE [LARGE SCALE GENOMIC DNA]</scope>
    <source>
        <strain evidence="2 3">RP-AC37</strain>
    </source>
</reference>
<protein>
    <submittedName>
        <fullName evidence="2">Uncharacterized protein</fullName>
    </submittedName>
</protein>
<dbReference type="EMBL" id="RBWV01000011">
    <property type="protein sequence ID" value="RKS75733.1"/>
    <property type="molecule type" value="Genomic_DNA"/>
</dbReference>
<evidence type="ECO:0000313" key="2">
    <source>
        <dbReference type="EMBL" id="RKS75733.1"/>
    </source>
</evidence>
<feature type="region of interest" description="Disordered" evidence="1">
    <location>
        <begin position="147"/>
        <end position="166"/>
    </location>
</feature>
<gene>
    <name evidence="2" type="ORF">CLV35_2210</name>
</gene>
<dbReference type="AlphaFoldDB" id="A0A420XR11"/>
<comment type="caution">
    <text evidence="2">The sequence shown here is derived from an EMBL/GenBank/DDBJ whole genome shotgun (WGS) entry which is preliminary data.</text>
</comment>
<dbReference type="InParanoid" id="A0A420XR11"/>
<evidence type="ECO:0000256" key="1">
    <source>
        <dbReference type="SAM" id="MobiDB-lite"/>
    </source>
</evidence>
<name>A0A420XR11_9ACTN</name>
<keyword evidence="3" id="KW-1185">Reference proteome</keyword>
<accession>A0A420XR11</accession>
<organism evidence="2 3">
    <name type="scientific">Motilibacter peucedani</name>
    <dbReference type="NCBI Taxonomy" id="598650"/>
    <lineage>
        <taxon>Bacteria</taxon>
        <taxon>Bacillati</taxon>
        <taxon>Actinomycetota</taxon>
        <taxon>Actinomycetes</taxon>
        <taxon>Motilibacterales</taxon>
        <taxon>Motilibacteraceae</taxon>
        <taxon>Motilibacter</taxon>
    </lineage>
</organism>